<evidence type="ECO:0000313" key="1">
    <source>
        <dbReference type="EMBL" id="WAE51158.1"/>
    </source>
</evidence>
<dbReference type="EMBL" id="CP113257">
    <property type="protein sequence ID" value="WAE51158.1"/>
    <property type="molecule type" value="Genomic_DNA"/>
</dbReference>
<reference evidence="1" key="1">
    <citation type="submission" date="2022-11" db="EMBL/GenBank/DDBJ databases">
        <title>Genomic of Pseudomonas TF18.</title>
        <authorList>
            <person name="Liu T."/>
        </authorList>
    </citation>
    <scope>NUCLEOTIDE SEQUENCE</scope>
    <source>
        <strain evidence="1">TF18</strain>
    </source>
</reference>
<dbReference type="AlphaFoldDB" id="A0AA47DZP6"/>
<protein>
    <recommendedName>
        <fullName evidence="3">Lysozyme</fullName>
    </recommendedName>
</protein>
<accession>A0AA47DZP6</accession>
<gene>
    <name evidence="1" type="ORF">OSV15_15935</name>
</gene>
<organism evidence="1 2">
    <name type="scientific">Stutzerimonas frequens</name>
    <dbReference type="NCBI Taxonomy" id="2968969"/>
    <lineage>
        <taxon>Bacteria</taxon>
        <taxon>Pseudomonadati</taxon>
        <taxon>Pseudomonadota</taxon>
        <taxon>Gammaproteobacteria</taxon>
        <taxon>Pseudomonadales</taxon>
        <taxon>Pseudomonadaceae</taxon>
        <taxon>Stutzerimonas</taxon>
    </lineage>
</organism>
<dbReference type="RefSeq" id="WP_267930777.1">
    <property type="nucleotide sequence ID" value="NZ_CP113257.1"/>
</dbReference>
<evidence type="ECO:0000313" key="2">
    <source>
        <dbReference type="Proteomes" id="UP001164632"/>
    </source>
</evidence>
<name>A0AA47DZP6_9GAMM</name>
<evidence type="ECO:0008006" key="3">
    <source>
        <dbReference type="Google" id="ProtNLM"/>
    </source>
</evidence>
<dbReference type="Proteomes" id="UP001164632">
    <property type="component" value="Chromosome"/>
</dbReference>
<proteinExistence type="predicted"/>
<sequence>MLTETIRREAILPALALLPARMNSPDAIALLLAIGLQESRLTHRRQIGGPARGLWQFERGGGVRGVLEHPSSKKLAAAVCEARGVEPIASRVYDALEDDDVLAAAFARLLLWTDPKPLPAIGDTQSGWDLYIRTWRPGKPHRHTWDALYATATEDLPCIA</sequence>